<comment type="caution">
    <text evidence="2">The sequence shown here is derived from an EMBL/GenBank/DDBJ whole genome shotgun (WGS) entry which is preliminary data.</text>
</comment>
<feature type="compositionally biased region" description="Pro residues" evidence="1">
    <location>
        <begin position="82"/>
        <end position="91"/>
    </location>
</feature>
<accession>A0A8H6JTX8</accession>
<gene>
    <name evidence="2" type="ORF">CSOJ01_01595</name>
</gene>
<keyword evidence="3" id="KW-1185">Reference proteome</keyword>
<organism evidence="2 3">
    <name type="scientific">Colletotrichum sojae</name>
    <dbReference type="NCBI Taxonomy" id="2175907"/>
    <lineage>
        <taxon>Eukaryota</taxon>
        <taxon>Fungi</taxon>
        <taxon>Dikarya</taxon>
        <taxon>Ascomycota</taxon>
        <taxon>Pezizomycotina</taxon>
        <taxon>Sordariomycetes</taxon>
        <taxon>Hypocreomycetidae</taxon>
        <taxon>Glomerellales</taxon>
        <taxon>Glomerellaceae</taxon>
        <taxon>Colletotrichum</taxon>
        <taxon>Colletotrichum orchidearum species complex</taxon>
    </lineage>
</organism>
<evidence type="ECO:0000313" key="2">
    <source>
        <dbReference type="EMBL" id="KAF6818938.1"/>
    </source>
</evidence>
<protein>
    <submittedName>
        <fullName evidence="2">Uncharacterized protein</fullName>
    </submittedName>
</protein>
<dbReference type="EMBL" id="WIGN01000012">
    <property type="protein sequence ID" value="KAF6818938.1"/>
    <property type="molecule type" value="Genomic_DNA"/>
</dbReference>
<dbReference type="AlphaFoldDB" id="A0A8H6JTX8"/>
<feature type="region of interest" description="Disordered" evidence="1">
    <location>
        <begin position="69"/>
        <end position="98"/>
    </location>
</feature>
<dbReference type="Proteomes" id="UP000652219">
    <property type="component" value="Unassembled WGS sequence"/>
</dbReference>
<evidence type="ECO:0000313" key="3">
    <source>
        <dbReference type="Proteomes" id="UP000652219"/>
    </source>
</evidence>
<proteinExistence type="predicted"/>
<name>A0A8H6JTX8_9PEZI</name>
<reference evidence="2 3" key="1">
    <citation type="journal article" date="2020" name="Phytopathology">
        <title>Genome Sequence Resources of Colletotrichum truncatum, C. plurivorum, C. musicola, and C. sojae: Four Species Pathogenic to Soybean (Glycine max).</title>
        <authorList>
            <person name="Rogerio F."/>
            <person name="Boufleur T.R."/>
            <person name="Ciampi-Guillardi M."/>
            <person name="Sukno S.A."/>
            <person name="Thon M.R."/>
            <person name="Massola Junior N.S."/>
            <person name="Baroncelli R."/>
        </authorList>
    </citation>
    <scope>NUCLEOTIDE SEQUENCE [LARGE SCALE GENOMIC DNA]</scope>
    <source>
        <strain evidence="2 3">LFN0009</strain>
    </source>
</reference>
<sequence>MCETVSRPTAPGLFLELEIARNGVFLENTTYGQRKMKRSRDEESVYLVDEPPFPDVPAYVRSELPTRCGIPRTTGPVDKLNSPPPGRPIPSHPSSKLHISPGALTSSRALTLQPLVIGSFLSSASLPQEDRIRFLCLALRDDANARYATLLCSALLAHYRPLWRGPPPDVSSRLGNKEDFEVLPGVQFRELIDLFEPSERAQLPPTSSPNTSTVLDKSQRVSFVRSVSRLVRQFRLVSHGTVTGIAPVFGCAFGTYPPAHPDDLKQDPVASPDTRITSTHKPLACPARNQPIILRLDSAISIQRPARHTNIGTSRVSLLHLPSRTRSDTPLSRHNELATLCIRLDLLRATSLLVYRARALLNRIDI</sequence>
<evidence type="ECO:0000256" key="1">
    <source>
        <dbReference type="SAM" id="MobiDB-lite"/>
    </source>
</evidence>